<dbReference type="PROSITE" id="PS00018">
    <property type="entry name" value="EF_HAND_1"/>
    <property type="match status" value="4"/>
</dbReference>
<dbReference type="Gene3D" id="1.10.238.10">
    <property type="entry name" value="EF-hand"/>
    <property type="match status" value="2"/>
</dbReference>
<evidence type="ECO:0000313" key="4">
    <source>
        <dbReference type="EMBL" id="CAI3990658.1"/>
    </source>
</evidence>
<protein>
    <recommendedName>
        <fullName evidence="3">EF-hand domain-containing protein</fullName>
    </recommendedName>
</protein>
<reference evidence="5" key="2">
    <citation type="submission" date="2024-04" db="EMBL/GenBank/DDBJ databases">
        <authorList>
            <person name="Chen Y."/>
            <person name="Shah S."/>
            <person name="Dougan E. K."/>
            <person name="Thang M."/>
            <person name="Chan C."/>
        </authorList>
    </citation>
    <scope>NUCLEOTIDE SEQUENCE [LARGE SCALE GENOMIC DNA]</scope>
</reference>
<evidence type="ECO:0000259" key="3">
    <source>
        <dbReference type="PROSITE" id="PS50222"/>
    </source>
</evidence>
<keyword evidence="6" id="KW-1185">Reference proteome</keyword>
<dbReference type="PANTHER" id="PTHR24114">
    <property type="entry name" value="LEUCINE RICH REPEAT FAMILY PROTEIN"/>
    <property type="match status" value="1"/>
</dbReference>
<feature type="compositionally biased region" description="Basic and acidic residues" evidence="2">
    <location>
        <begin position="1812"/>
        <end position="1827"/>
    </location>
</feature>
<dbReference type="SMART" id="SM00054">
    <property type="entry name" value="EFh"/>
    <property type="match status" value="4"/>
</dbReference>
<evidence type="ECO:0000256" key="2">
    <source>
        <dbReference type="SAM" id="MobiDB-lite"/>
    </source>
</evidence>
<dbReference type="GO" id="GO:0005509">
    <property type="term" value="F:calcium ion binding"/>
    <property type="evidence" value="ECO:0007669"/>
    <property type="project" value="InterPro"/>
</dbReference>
<feature type="region of interest" description="Disordered" evidence="2">
    <location>
        <begin position="830"/>
        <end position="853"/>
    </location>
</feature>
<dbReference type="InterPro" id="IPR032675">
    <property type="entry name" value="LRR_dom_sf"/>
</dbReference>
<dbReference type="InterPro" id="IPR012337">
    <property type="entry name" value="RNaseH-like_sf"/>
</dbReference>
<feature type="region of interest" description="Disordered" evidence="2">
    <location>
        <begin position="2526"/>
        <end position="2545"/>
    </location>
</feature>
<dbReference type="SMART" id="SM00368">
    <property type="entry name" value="LRR_RI"/>
    <property type="match status" value="3"/>
</dbReference>
<dbReference type="Gene3D" id="3.30.420.10">
    <property type="entry name" value="Ribonuclease H-like superfamily/Ribonuclease H"/>
    <property type="match status" value="1"/>
</dbReference>
<dbReference type="Pfam" id="PF13202">
    <property type="entry name" value="EF-hand_5"/>
    <property type="match status" value="2"/>
</dbReference>
<dbReference type="InterPro" id="IPR011992">
    <property type="entry name" value="EF-hand-dom_pair"/>
</dbReference>
<dbReference type="OrthoDB" id="438893at2759"/>
<proteinExistence type="predicted"/>
<reference evidence="4" key="1">
    <citation type="submission" date="2022-10" db="EMBL/GenBank/DDBJ databases">
        <authorList>
            <person name="Chen Y."/>
            <person name="Dougan E. K."/>
            <person name="Chan C."/>
            <person name="Rhodes N."/>
            <person name="Thang M."/>
        </authorList>
    </citation>
    <scope>NUCLEOTIDE SEQUENCE</scope>
</reference>
<evidence type="ECO:0000313" key="6">
    <source>
        <dbReference type="Proteomes" id="UP001152797"/>
    </source>
</evidence>
<feature type="domain" description="EF-hand" evidence="3">
    <location>
        <begin position="2802"/>
        <end position="2837"/>
    </location>
</feature>
<keyword evidence="1" id="KW-0106">Calcium</keyword>
<dbReference type="CDD" id="cd00051">
    <property type="entry name" value="EFh"/>
    <property type="match status" value="2"/>
</dbReference>
<gene>
    <name evidence="4" type="ORF">C1SCF055_LOCUS17630</name>
</gene>
<dbReference type="SUPFAM" id="SSF52047">
    <property type="entry name" value="RNI-like"/>
    <property type="match status" value="1"/>
</dbReference>
<dbReference type="SUPFAM" id="SSF47473">
    <property type="entry name" value="EF-hand"/>
    <property type="match status" value="1"/>
</dbReference>
<dbReference type="SUPFAM" id="SSF53098">
    <property type="entry name" value="Ribonuclease H-like"/>
    <property type="match status" value="1"/>
</dbReference>
<feature type="region of interest" description="Disordered" evidence="2">
    <location>
        <begin position="261"/>
        <end position="283"/>
    </location>
</feature>
<feature type="compositionally biased region" description="Basic and acidic residues" evidence="2">
    <location>
        <begin position="122"/>
        <end position="137"/>
    </location>
</feature>
<evidence type="ECO:0000313" key="5">
    <source>
        <dbReference type="EMBL" id="CAL1144033.1"/>
    </source>
</evidence>
<dbReference type="EMBL" id="CAMXCT010001502">
    <property type="protein sequence ID" value="CAI3990658.1"/>
    <property type="molecule type" value="Genomic_DNA"/>
</dbReference>
<accession>A0A9P1CGM0</accession>
<sequence>MFLRLQDRRVWHAHGIQCWFLRRSYLRYVPFPYASVATPGQWSMQAAQMVQNGSLPKAHLTRASKLQAFTTSNLKDLHFIRNKVGLEWAFLEDPLLMGLLAAKSSKGMSLAIRKAAMKEAEEKAKQASAEGKTEEMARTLLGPRWTSDDPSRPSTIGSFVEDRFGPKGHQRRDQSSLLPHGPSSDGQAGTKDGVHGKFIGPSWARKPTAQGIGQLSSESRCFSGSGSMLDMQDQKFRLMMEQVTQHVMSTEQWERVMGDDKRMADSPPRMPQVHPALSPKQPGAPSMLAWNQHCSDHRKVSTSAKEVFEVMVRDYENEFDGFLDEAFLHAIDLTACDEKPFVSEVYTTSQRVLKEASKRGHKIGSALSLDTGCDFLNPAHRQKAIDKLKEEKPEFLVVAFTSGPFSPLQRLRPSSTLKQRQEDGRVLMDFGLQLCRIQREGGRHYVLGGSSAWHEPSMMKFLEEVISELHGKVCMRDHTHVPVMGGSKYTSHAGLYSPQLARAMLRGMEKQFEKDHARVQEALALDSGAANGDVVEEDPGGLFADEVGSEGSDVEESEFSGYKVPAQLEQTIRRLHENTGHRSNRRLARAVALAGAPPEAVVAAKRDQVHVDLLEIFDINEHKYVVAHATDAASRFQMADIIPNRSSDAVIRFLKTKWLPFLGPPRVLVADQGRELISNLASLAMHLVPKPVSLDDRPSLARQLAMREAAKVAMCRLHVSRGLRKAELARSRTSTITEAPAPGDLVFYWRMTKYNNKTQRSRRKLSLRRWHGPGLVVAIEGNSSAYISHKGQLTKCALEHVRPASAIESIAAGVWRDAIEDVVAEPIQYSTEKGTRAEAGGNGGSDGLRGELLDGLRPVESPQAQHSPREHKALDLDFGRSLALDLPPVSPQEIISSMQAPSRGSSSSISPSPSTLPSAESSRRASGVSSLARLLEIWLERKLVETNVLLTSPLKLFNRALLNLQQPWMPLACFSLRDLVDGLKGEINADEAYPCDRGSWDGRWGMPSRTEWGARNRLGFSWPSGAQEINAVQTARKEYHWSSMSPSEKTEFETAAKKGYKDTLSYSLRKDAPTASRISQLFLLALCASCFFDGWRLVSADIKSTFLKGLARIKKGVFGLADAPRQWFLRLAERGWESSPFDAACWLLWKPDRSGRHGMIISHVDDLLLGGDSVAKRQLETVRIPVKRKQSDAPLMPSELKQLRAILGSLQWLVAQVRFDQAFALSTLQGERPTITTLMKANLLVKRFKELPTFSLVFKPMDLADAGTLVVSDSSLGNVLPRVCRSTYAAELLGVEESVDVGQMVRGFWGAICGLPVLVKRSSVEAIALTCVTDAKDVYDRNTVDTASYGSQKSLCFTIAWPRAQLRRPRTDIKWTSTDNMFVDGGTKENFDLTHMQKILQSCRWNVCYEPKFVKQGAKRAKGSNLSDGAVITGEPLDPSSPILGYLMKLGETSGWHFKDGIPVQVARNARSFRLPNPRFDALQYPKRSSYGRFDFNDGRCEWRKLEDHVQYDLLQVKQGLIGDEASVLVTFFHGHIRMHRLICGLELSWLAKLGGRRLQAPKARGPAPSVARWLADRGALTAKTERCKDWERPSASRVMPVLPGAPAVHLLGAKTARRRGKCRLHRVLAGKGSEEFKEDLEALSLEDSLTLPPLRSEKVAAGKILEQFAHGSSIGYGSVFCTGQDVPPGLHPQGKKRTHRPSMMRVYSGNSMCLSQSLAVSEGKRRESMVSLASYQLGHSLEELEVQEEPGASSPIEKFLAEEEADKLMALPFQDMNQEGPMLPWEPARHFLKPGSIATVHTSRAQSARVLSERSERSGPPKESAKLHGHTWSTGPWLNRLPDRKWHLRQASISASVASRAYPGRPVVTLKELGSLEAPGSPRLGSMQTVEYMHFQGWSLDDDYACTLFRQIRLQELCMINLSDNRLTENFVNFLLEVSEHQPLQNLHSQAVAKLLETVKCPLQHLDISDNAIGDAAAAQICDSLRQACRLSLQGLSMAKNQLGAARFGTSLQALLPQAVHLQALDLHWNKIDAGDASAIFQGLKTNSRRKGHLWCLNLAWNCIGLRCQGSSGSCSCELCNNCSKAVKTLASVFSECDTLFHLDLSYNSLSSADCEVFAEALRANHTLFGLHLAGNGAYVDDIGMVQVELAHGEVKLAEPFSPSLRRVEKSDVFSEGDLGFEKAWLGVHAKVQPALFSSRLEEVSARESCCWICENWVEQEVCYIPGWSGPMSGAEVQEVFAYFSVDGYSRPSRLSRRLDRFWARDFAQGHEAEAEWLREPYLENGRVICFRGSRMLPPSYERIQVIFQVNQQLCCAKHLPVVALFSETYIQLHGDGRQNPQDPCPPLPIPLDKEAIKIFEANEIKVHLSAKAIFEQRAGDALFLLEDPRLRSTGVAPRTLSESVEKRPWSFGKSIFKDYARDAKIIISECFYKDYALTRLDRLWKKLQKDRRCDVASVLTLLESQYEAFLAAYGFESMMDCSGKSCGLSLATFSRLLMGSDGERYLQGSSPMFTSRSMRANVTSVPSRRSKRATELSEGNPRIPRSAQAADILKARSVMVSQLDETHPLNEGFNFGKADAIYTAVLVDLDHLDSKAWKGLPADGLARFQFLEVIVNCAMSSETFSPVGTLRHWIKCLGLGQQVMKHRMSYSAFVQFLEDCKVPTLEWPDFRMAFALGKELCVEQHRSLRHMVLSWSEFLVCTAAAVYLSGDFPIDQLADRLLDFLLDSLPEALRAGRAAEMEEAGYLVAGGDPQTVKLVALLTRIFTDADEDGSGWLTVHEFVEAVQQPRVMASLEELGVVVGDVKLLFVRMDVDDSGEISLREFIEGLLKLRQEMIVLDKGIRAMRKVPALHWEWEGMPKFAPDMRDIGAFFKLETKYGTGQVTKEHFMDYVRNPRNADELKKKGISESDISDLWAAAQQAKKENSTITAEALVAGYMDLHLEKGRIIRAMNFLNSIFKVADVDGSGALSKEEVGKYLCRQEVTDKLASLKLFVPDWLEMFDAMDVDGDGDLTWAELSTAMQRFWAQVSHGDGSPGSESGAVSRSVRF</sequence>
<comment type="caution">
    <text evidence="4">The sequence shown here is derived from an EMBL/GenBank/DDBJ whole genome shotgun (WGS) entry which is preliminary data.</text>
</comment>
<dbReference type="PROSITE" id="PS50222">
    <property type="entry name" value="EF_HAND_2"/>
    <property type="match status" value="3"/>
</dbReference>
<feature type="region of interest" description="Disordered" evidence="2">
    <location>
        <begin position="122"/>
        <end position="197"/>
    </location>
</feature>
<dbReference type="EMBL" id="CAMXCT020001502">
    <property type="protein sequence ID" value="CAL1144033.1"/>
    <property type="molecule type" value="Genomic_DNA"/>
</dbReference>
<dbReference type="Gene3D" id="3.80.10.10">
    <property type="entry name" value="Ribonuclease Inhibitor"/>
    <property type="match status" value="2"/>
</dbReference>
<name>A0A9P1CGM0_9DINO</name>
<feature type="compositionally biased region" description="Low complexity" evidence="2">
    <location>
        <begin position="901"/>
        <end position="918"/>
    </location>
</feature>
<dbReference type="Proteomes" id="UP001152797">
    <property type="component" value="Unassembled WGS sequence"/>
</dbReference>
<feature type="domain" description="EF-hand" evidence="3">
    <location>
        <begin position="2995"/>
        <end position="3030"/>
    </location>
</feature>
<evidence type="ECO:0000256" key="1">
    <source>
        <dbReference type="ARBA" id="ARBA00022837"/>
    </source>
</evidence>
<feature type="region of interest" description="Disordered" evidence="2">
    <location>
        <begin position="1804"/>
        <end position="1831"/>
    </location>
</feature>
<dbReference type="Pfam" id="PF13516">
    <property type="entry name" value="LRR_6"/>
    <property type="match status" value="1"/>
</dbReference>
<dbReference type="Pfam" id="PF13499">
    <property type="entry name" value="EF-hand_7"/>
    <property type="match status" value="1"/>
</dbReference>
<dbReference type="PANTHER" id="PTHR24114:SF2">
    <property type="entry name" value="F-BOX DOMAIN-CONTAINING PROTEIN-RELATED"/>
    <property type="match status" value="1"/>
</dbReference>
<dbReference type="InterPro" id="IPR036397">
    <property type="entry name" value="RNaseH_sf"/>
</dbReference>
<dbReference type="InterPro" id="IPR052394">
    <property type="entry name" value="LRR-containing"/>
</dbReference>
<feature type="region of interest" description="Disordered" evidence="2">
    <location>
        <begin position="897"/>
        <end position="923"/>
    </location>
</feature>
<dbReference type="InterPro" id="IPR002048">
    <property type="entry name" value="EF_hand_dom"/>
</dbReference>
<dbReference type="EMBL" id="CAMXCT030001502">
    <property type="protein sequence ID" value="CAL4777970.1"/>
    <property type="molecule type" value="Genomic_DNA"/>
</dbReference>
<organism evidence="4">
    <name type="scientific">Cladocopium goreaui</name>
    <dbReference type="NCBI Taxonomy" id="2562237"/>
    <lineage>
        <taxon>Eukaryota</taxon>
        <taxon>Sar</taxon>
        <taxon>Alveolata</taxon>
        <taxon>Dinophyceae</taxon>
        <taxon>Suessiales</taxon>
        <taxon>Symbiodiniaceae</taxon>
        <taxon>Cladocopium</taxon>
    </lineage>
</organism>
<feature type="domain" description="EF-hand" evidence="3">
    <location>
        <begin position="2952"/>
        <end position="2987"/>
    </location>
</feature>
<dbReference type="GO" id="GO:0003676">
    <property type="term" value="F:nucleic acid binding"/>
    <property type="evidence" value="ECO:0007669"/>
    <property type="project" value="InterPro"/>
</dbReference>
<dbReference type="InterPro" id="IPR018247">
    <property type="entry name" value="EF_Hand_1_Ca_BS"/>
</dbReference>
<dbReference type="InterPro" id="IPR001611">
    <property type="entry name" value="Leu-rich_rpt"/>
</dbReference>